<keyword evidence="6 8" id="KW-0472">Membrane</keyword>
<name>A0A2P2P6Y4_RHIMU</name>
<evidence type="ECO:0000313" key="10">
    <source>
        <dbReference type="EMBL" id="MBX50516.1"/>
    </source>
</evidence>
<evidence type="ECO:0000256" key="3">
    <source>
        <dbReference type="ARBA" id="ARBA00022679"/>
    </source>
</evidence>
<dbReference type="EMBL" id="GGEC01070032">
    <property type="protein sequence ID" value="MBX50516.1"/>
    <property type="molecule type" value="Transcribed_RNA"/>
</dbReference>
<feature type="domain" description="Glycerol-3-phosphate acyltransferase RAM2/GPAT1-8 HAD-like" evidence="9">
    <location>
        <begin position="20"/>
        <end position="159"/>
    </location>
</feature>
<keyword evidence="3" id="KW-0808">Transferase</keyword>
<evidence type="ECO:0000256" key="2">
    <source>
        <dbReference type="ARBA" id="ARBA00007937"/>
    </source>
</evidence>
<evidence type="ECO:0000256" key="8">
    <source>
        <dbReference type="SAM" id="Phobius"/>
    </source>
</evidence>
<accession>A0A2P2P6Y4</accession>
<evidence type="ECO:0000256" key="7">
    <source>
        <dbReference type="ARBA" id="ARBA00023315"/>
    </source>
</evidence>
<evidence type="ECO:0000256" key="4">
    <source>
        <dbReference type="ARBA" id="ARBA00022692"/>
    </source>
</evidence>
<dbReference type="GO" id="GO:0016791">
    <property type="term" value="F:phosphatase activity"/>
    <property type="evidence" value="ECO:0007669"/>
    <property type="project" value="TreeGrafter"/>
</dbReference>
<dbReference type="GO" id="GO:0010143">
    <property type="term" value="P:cutin biosynthetic process"/>
    <property type="evidence" value="ECO:0007669"/>
    <property type="project" value="TreeGrafter"/>
</dbReference>
<dbReference type="PANTHER" id="PTHR15486">
    <property type="entry name" value="ANCIENT UBIQUITOUS PROTEIN"/>
    <property type="match status" value="1"/>
</dbReference>
<evidence type="ECO:0000256" key="5">
    <source>
        <dbReference type="ARBA" id="ARBA00022989"/>
    </source>
</evidence>
<dbReference type="Pfam" id="PF23270">
    <property type="entry name" value="HAD_RAM2_N"/>
    <property type="match status" value="1"/>
</dbReference>
<comment type="similarity">
    <text evidence="2">Belongs to the GPAT/DAPAT family.</text>
</comment>
<proteinExistence type="inferred from homology"/>
<reference evidence="10" key="1">
    <citation type="submission" date="2018-02" db="EMBL/GenBank/DDBJ databases">
        <title>Rhizophora mucronata_Transcriptome.</title>
        <authorList>
            <person name="Meera S.P."/>
            <person name="Sreeshan A."/>
            <person name="Augustine A."/>
        </authorList>
    </citation>
    <scope>NUCLEOTIDE SEQUENCE</scope>
    <source>
        <tissue evidence="10">Leaf</tissue>
    </source>
</reference>
<protein>
    <recommendedName>
        <fullName evidence="9">Glycerol-3-phosphate acyltransferase RAM2/GPAT1-8 HAD-like domain-containing protein</fullName>
    </recommendedName>
</protein>
<sequence length="186" mass="20595">MVPQASFSVHPEHELSSNTTLIFHVEEALLKSPSIFPYFMLVAFAAGGLLRVLLLLLLYLLICLVGQDMGLKIMVFVSFVGIKAKSFRVGTTVLPKFFLEDVGHEGFDFPMGYRRKVGLSDLPEVMVEGFLRHYMGIEDVVGRELKVVCGYFVGLMEAKRPCNVIFSELFGKGNVGTDVVGFGCFS</sequence>
<keyword evidence="5 8" id="KW-1133">Transmembrane helix</keyword>
<evidence type="ECO:0000256" key="1">
    <source>
        <dbReference type="ARBA" id="ARBA00004370"/>
    </source>
</evidence>
<evidence type="ECO:0000259" key="9">
    <source>
        <dbReference type="Pfam" id="PF23270"/>
    </source>
</evidence>
<dbReference type="GO" id="GO:0016020">
    <property type="term" value="C:membrane"/>
    <property type="evidence" value="ECO:0007669"/>
    <property type="project" value="UniProtKB-SubCell"/>
</dbReference>
<feature type="transmembrane region" description="Helical" evidence="8">
    <location>
        <begin position="38"/>
        <end position="65"/>
    </location>
</feature>
<dbReference type="InterPro" id="IPR056462">
    <property type="entry name" value="HAD_RAM2/GPAT1-8"/>
</dbReference>
<dbReference type="PANTHER" id="PTHR15486:SF62">
    <property type="entry name" value="GLYCEROL-3-PHOSPHATE ACYLTRANSFERASE 2-RELATED"/>
    <property type="match status" value="1"/>
</dbReference>
<keyword evidence="7" id="KW-0012">Acyltransferase</keyword>
<keyword evidence="4 8" id="KW-0812">Transmembrane</keyword>
<evidence type="ECO:0000256" key="6">
    <source>
        <dbReference type="ARBA" id="ARBA00023136"/>
    </source>
</evidence>
<comment type="subcellular location">
    <subcellularLocation>
        <location evidence="1">Membrane</location>
    </subcellularLocation>
</comment>
<organism evidence="10">
    <name type="scientific">Rhizophora mucronata</name>
    <name type="common">Asiatic mangrove</name>
    <dbReference type="NCBI Taxonomy" id="61149"/>
    <lineage>
        <taxon>Eukaryota</taxon>
        <taxon>Viridiplantae</taxon>
        <taxon>Streptophyta</taxon>
        <taxon>Embryophyta</taxon>
        <taxon>Tracheophyta</taxon>
        <taxon>Spermatophyta</taxon>
        <taxon>Magnoliopsida</taxon>
        <taxon>eudicotyledons</taxon>
        <taxon>Gunneridae</taxon>
        <taxon>Pentapetalae</taxon>
        <taxon>rosids</taxon>
        <taxon>fabids</taxon>
        <taxon>Malpighiales</taxon>
        <taxon>Rhizophoraceae</taxon>
        <taxon>Rhizophora</taxon>
    </lineage>
</organism>
<dbReference type="AlphaFoldDB" id="A0A2P2P6Y4"/>
<dbReference type="GO" id="GO:0090447">
    <property type="term" value="F:glycerol-3-phosphate 2-O-acyltransferase activity"/>
    <property type="evidence" value="ECO:0007669"/>
    <property type="project" value="TreeGrafter"/>
</dbReference>